<keyword evidence="2" id="KW-0349">Heme</keyword>
<keyword evidence="3" id="KW-0479">Metal-binding</keyword>
<dbReference type="GO" id="GO:0020037">
    <property type="term" value="F:heme binding"/>
    <property type="evidence" value="ECO:0007669"/>
    <property type="project" value="InterPro"/>
</dbReference>
<dbReference type="GO" id="GO:0009055">
    <property type="term" value="F:electron transfer activity"/>
    <property type="evidence" value="ECO:0007669"/>
    <property type="project" value="InterPro"/>
</dbReference>
<keyword evidence="6" id="KW-0812">Transmembrane</keyword>
<name>A0A0F8ZJH0_9ZZZZ</name>
<gene>
    <name evidence="8" type="ORF">LCGC14_2687790</name>
</gene>
<sequence>MTDVWSAIKRAGTRGGVRLHARPGYVVIAVLLLVAVVVPLVARRGAAVSQPIAFNHRKHTQDLGLNCEFCHKYVREGAHAGLPDAETCSMCHSVTQGSSAEAARVTELITSGDPLQFNKLFRLPSHVYYTHRRHAGIAELECENCHGAI</sequence>
<dbReference type="AlphaFoldDB" id="A0A0F8ZJH0"/>
<keyword evidence="6" id="KW-0472">Membrane</keyword>
<dbReference type="PANTHER" id="PTHR39425:SF1">
    <property type="entry name" value="CYTOCHROME C7-LIKE DOMAIN-CONTAINING PROTEIN"/>
    <property type="match status" value="1"/>
</dbReference>
<evidence type="ECO:0000256" key="3">
    <source>
        <dbReference type="ARBA" id="ARBA00022723"/>
    </source>
</evidence>
<dbReference type="SUPFAM" id="SSF48695">
    <property type="entry name" value="Multiheme cytochromes"/>
    <property type="match status" value="1"/>
</dbReference>
<evidence type="ECO:0000256" key="1">
    <source>
        <dbReference type="ARBA" id="ARBA00022448"/>
    </source>
</evidence>
<evidence type="ECO:0000256" key="6">
    <source>
        <dbReference type="SAM" id="Phobius"/>
    </source>
</evidence>
<comment type="caution">
    <text evidence="8">The sequence shown here is derived from an EMBL/GenBank/DDBJ whole genome shotgun (WGS) entry which is preliminary data.</text>
</comment>
<proteinExistence type="predicted"/>
<evidence type="ECO:0000313" key="8">
    <source>
        <dbReference type="EMBL" id="KKK93948.1"/>
    </source>
</evidence>
<dbReference type="GO" id="GO:0046872">
    <property type="term" value="F:metal ion binding"/>
    <property type="evidence" value="ECO:0007669"/>
    <property type="project" value="UniProtKB-KW"/>
</dbReference>
<evidence type="ECO:0000256" key="2">
    <source>
        <dbReference type="ARBA" id="ARBA00022617"/>
    </source>
</evidence>
<dbReference type="Pfam" id="PF02085">
    <property type="entry name" value="Cytochrom_CIII"/>
    <property type="match status" value="1"/>
</dbReference>
<feature type="transmembrane region" description="Helical" evidence="6">
    <location>
        <begin position="24"/>
        <end position="42"/>
    </location>
</feature>
<keyword evidence="6" id="KW-1133">Transmembrane helix</keyword>
<protein>
    <recommendedName>
        <fullName evidence="7">Class III cytochrome C domain-containing protein</fullName>
    </recommendedName>
</protein>
<keyword evidence="1" id="KW-0813">Transport</keyword>
<reference evidence="8" key="1">
    <citation type="journal article" date="2015" name="Nature">
        <title>Complex archaea that bridge the gap between prokaryotes and eukaryotes.</title>
        <authorList>
            <person name="Spang A."/>
            <person name="Saw J.H."/>
            <person name="Jorgensen S.L."/>
            <person name="Zaremba-Niedzwiedzka K."/>
            <person name="Martijn J."/>
            <person name="Lind A.E."/>
            <person name="van Eijk R."/>
            <person name="Schleper C."/>
            <person name="Guy L."/>
            <person name="Ettema T.J."/>
        </authorList>
    </citation>
    <scope>NUCLEOTIDE SEQUENCE</scope>
</reference>
<evidence type="ECO:0000256" key="4">
    <source>
        <dbReference type="ARBA" id="ARBA00022982"/>
    </source>
</evidence>
<feature type="non-terminal residue" evidence="8">
    <location>
        <position position="149"/>
    </location>
</feature>
<keyword evidence="4" id="KW-0249">Electron transport</keyword>
<dbReference type="PANTHER" id="PTHR39425">
    <property type="entry name" value="LIPOPROTEIN CYTOCHROME C"/>
    <property type="match status" value="1"/>
</dbReference>
<evidence type="ECO:0000256" key="5">
    <source>
        <dbReference type="ARBA" id="ARBA00023004"/>
    </source>
</evidence>
<keyword evidence="5" id="KW-0408">Iron</keyword>
<dbReference type="InterPro" id="IPR020942">
    <property type="entry name" value="Cyt_c_III_dom"/>
</dbReference>
<evidence type="ECO:0000259" key="7">
    <source>
        <dbReference type="Pfam" id="PF02085"/>
    </source>
</evidence>
<organism evidence="8">
    <name type="scientific">marine sediment metagenome</name>
    <dbReference type="NCBI Taxonomy" id="412755"/>
    <lineage>
        <taxon>unclassified sequences</taxon>
        <taxon>metagenomes</taxon>
        <taxon>ecological metagenomes</taxon>
    </lineage>
</organism>
<dbReference type="EMBL" id="LAZR01047553">
    <property type="protein sequence ID" value="KKK93948.1"/>
    <property type="molecule type" value="Genomic_DNA"/>
</dbReference>
<accession>A0A0F8ZJH0</accession>
<dbReference type="Gene3D" id="3.90.10.10">
    <property type="entry name" value="Cytochrome C3"/>
    <property type="match status" value="1"/>
</dbReference>
<feature type="domain" description="Class III cytochrome C" evidence="7">
    <location>
        <begin position="47"/>
        <end position="99"/>
    </location>
</feature>
<dbReference type="CDD" id="cd08168">
    <property type="entry name" value="Cytochrom_C3"/>
    <property type="match status" value="1"/>
</dbReference>
<dbReference type="InterPro" id="IPR036280">
    <property type="entry name" value="Multihaem_cyt_sf"/>
</dbReference>